<evidence type="ECO:0000313" key="2">
    <source>
        <dbReference type="Proteomes" id="UP001331761"/>
    </source>
</evidence>
<dbReference type="AlphaFoldDB" id="A0AAN8IU08"/>
<evidence type="ECO:0000313" key="1">
    <source>
        <dbReference type="EMBL" id="KAK5985921.1"/>
    </source>
</evidence>
<keyword evidence="2" id="KW-1185">Reference proteome</keyword>
<protein>
    <submittedName>
        <fullName evidence="1">Uncharacterized protein</fullName>
    </submittedName>
</protein>
<reference evidence="1 2" key="1">
    <citation type="submission" date="2019-10" db="EMBL/GenBank/DDBJ databases">
        <title>Assembly and Annotation for the nematode Trichostrongylus colubriformis.</title>
        <authorList>
            <person name="Martin J."/>
        </authorList>
    </citation>
    <scope>NUCLEOTIDE SEQUENCE [LARGE SCALE GENOMIC DNA]</scope>
    <source>
        <strain evidence="1">G859</strain>
        <tissue evidence="1">Whole worm</tissue>
    </source>
</reference>
<sequence length="70" mass="7590">ANVSVVILQTSLVDGDKSMGEPKKKVGLIDKMGSMKLLCSSNIVHLCRLWLPEKSDFDVLAVYDKTGAVP</sequence>
<accession>A0AAN8IU08</accession>
<organism evidence="1 2">
    <name type="scientific">Trichostrongylus colubriformis</name>
    <name type="common">Black scour worm</name>
    <dbReference type="NCBI Taxonomy" id="6319"/>
    <lineage>
        <taxon>Eukaryota</taxon>
        <taxon>Metazoa</taxon>
        <taxon>Ecdysozoa</taxon>
        <taxon>Nematoda</taxon>
        <taxon>Chromadorea</taxon>
        <taxon>Rhabditida</taxon>
        <taxon>Rhabditina</taxon>
        <taxon>Rhabditomorpha</taxon>
        <taxon>Strongyloidea</taxon>
        <taxon>Trichostrongylidae</taxon>
        <taxon>Trichostrongylus</taxon>
    </lineage>
</organism>
<dbReference type="Proteomes" id="UP001331761">
    <property type="component" value="Unassembled WGS sequence"/>
</dbReference>
<proteinExistence type="predicted"/>
<comment type="caution">
    <text evidence="1">The sequence shown here is derived from an EMBL/GenBank/DDBJ whole genome shotgun (WGS) entry which is preliminary data.</text>
</comment>
<feature type="non-terminal residue" evidence="1">
    <location>
        <position position="1"/>
    </location>
</feature>
<name>A0AAN8IU08_TRICO</name>
<dbReference type="EMBL" id="WIXE01001179">
    <property type="protein sequence ID" value="KAK5985921.1"/>
    <property type="molecule type" value="Genomic_DNA"/>
</dbReference>
<gene>
    <name evidence="1" type="ORF">GCK32_020438</name>
</gene>